<comment type="caution">
    <text evidence="1">The sequence shown here is derived from an EMBL/GenBank/DDBJ whole genome shotgun (WGS) entry which is preliminary data.</text>
</comment>
<organism evidence="1">
    <name type="scientific">marine sediment metagenome</name>
    <dbReference type="NCBI Taxonomy" id="412755"/>
    <lineage>
        <taxon>unclassified sequences</taxon>
        <taxon>metagenomes</taxon>
        <taxon>ecological metagenomes</taxon>
    </lineage>
</organism>
<dbReference type="EMBL" id="BARV01005451">
    <property type="protein sequence ID" value="GAI15173.1"/>
    <property type="molecule type" value="Genomic_DNA"/>
</dbReference>
<dbReference type="AlphaFoldDB" id="X1L7Z3"/>
<evidence type="ECO:0000313" key="1">
    <source>
        <dbReference type="EMBL" id="GAI15173.1"/>
    </source>
</evidence>
<reference evidence="1" key="1">
    <citation type="journal article" date="2014" name="Front. Microbiol.">
        <title>High frequency of phylogenetically diverse reductive dehalogenase-homologous genes in deep subseafloor sedimentary metagenomes.</title>
        <authorList>
            <person name="Kawai M."/>
            <person name="Futagami T."/>
            <person name="Toyoda A."/>
            <person name="Takaki Y."/>
            <person name="Nishi S."/>
            <person name="Hori S."/>
            <person name="Arai W."/>
            <person name="Tsubouchi T."/>
            <person name="Morono Y."/>
            <person name="Uchiyama I."/>
            <person name="Ito T."/>
            <person name="Fujiyama A."/>
            <person name="Inagaki F."/>
            <person name="Takami H."/>
        </authorList>
    </citation>
    <scope>NUCLEOTIDE SEQUENCE</scope>
    <source>
        <strain evidence="1">Expedition CK06-06</strain>
    </source>
</reference>
<name>X1L7Z3_9ZZZZ</name>
<proteinExistence type="predicted"/>
<feature type="non-terminal residue" evidence="1">
    <location>
        <position position="83"/>
    </location>
</feature>
<accession>X1L7Z3</accession>
<protein>
    <submittedName>
        <fullName evidence="1">Uncharacterized protein</fullName>
    </submittedName>
</protein>
<sequence length="83" mass="9836">MEKERETIYNWYDYRMSTILKEGKIGSFEIKKKVIKKGTVLNMYNSKEGRITKGEYQFDYPLVTLDEDGHTWMSDSQLELESA</sequence>
<gene>
    <name evidence="1" type="ORF">S06H3_11317</name>
</gene>